<protein>
    <submittedName>
        <fullName evidence="5">Putative ATPase</fullName>
    </submittedName>
</protein>
<dbReference type="GO" id="GO:0006355">
    <property type="term" value="P:regulation of DNA-templated transcription"/>
    <property type="evidence" value="ECO:0007669"/>
    <property type="project" value="InterPro"/>
</dbReference>
<dbReference type="InterPro" id="IPR001867">
    <property type="entry name" value="OmpR/PhoB-type_DNA-bd"/>
</dbReference>
<dbReference type="EMBL" id="VFQF01000001">
    <property type="protein sequence ID" value="TQN47975.1"/>
    <property type="molecule type" value="Genomic_DNA"/>
</dbReference>
<dbReference type="SUPFAM" id="SSF52540">
    <property type="entry name" value="P-loop containing nucleoside triphosphate hydrolases"/>
    <property type="match status" value="1"/>
</dbReference>
<dbReference type="GO" id="GO:0000160">
    <property type="term" value="P:phosphorelay signal transduction system"/>
    <property type="evidence" value="ECO:0007669"/>
    <property type="project" value="InterPro"/>
</dbReference>
<keyword evidence="2 3" id="KW-0238">DNA-binding</keyword>
<dbReference type="OrthoDB" id="3691954at2"/>
<evidence type="ECO:0000256" key="2">
    <source>
        <dbReference type="ARBA" id="ARBA00023125"/>
    </source>
</evidence>
<evidence type="ECO:0000256" key="3">
    <source>
        <dbReference type="PROSITE-ProRule" id="PRU01091"/>
    </source>
</evidence>
<dbReference type="Gene3D" id="1.25.40.10">
    <property type="entry name" value="Tetratricopeptide repeat domain"/>
    <property type="match status" value="1"/>
</dbReference>
<dbReference type="Pfam" id="PF00486">
    <property type="entry name" value="Trans_reg_C"/>
    <property type="match status" value="1"/>
</dbReference>
<feature type="domain" description="OmpR/PhoB-type" evidence="4">
    <location>
        <begin position="1"/>
        <end position="88"/>
    </location>
</feature>
<dbReference type="InterPro" id="IPR005158">
    <property type="entry name" value="BTAD"/>
</dbReference>
<reference evidence="5 6" key="1">
    <citation type="submission" date="2019-06" db="EMBL/GenBank/DDBJ databases">
        <title>Sequencing the genomes of 1000 actinobacteria strains.</title>
        <authorList>
            <person name="Klenk H.-P."/>
        </authorList>
    </citation>
    <scope>NUCLEOTIDE SEQUENCE [LARGE SCALE GENOMIC DNA]</scope>
    <source>
        <strain evidence="5 6">DSM 21776</strain>
    </source>
</reference>
<feature type="DNA-binding region" description="OmpR/PhoB-type" evidence="3">
    <location>
        <begin position="1"/>
        <end position="88"/>
    </location>
</feature>
<gene>
    <name evidence="5" type="ORF">FHX52_1096</name>
</gene>
<dbReference type="Pfam" id="PF03704">
    <property type="entry name" value="BTAD"/>
    <property type="match status" value="1"/>
</dbReference>
<dbReference type="Proteomes" id="UP000320085">
    <property type="component" value="Unassembled WGS sequence"/>
</dbReference>
<dbReference type="InterPro" id="IPR016032">
    <property type="entry name" value="Sig_transdc_resp-reg_C-effctor"/>
</dbReference>
<dbReference type="InterPro" id="IPR027417">
    <property type="entry name" value="P-loop_NTPase"/>
</dbReference>
<evidence type="ECO:0000256" key="1">
    <source>
        <dbReference type="ARBA" id="ARBA00005820"/>
    </source>
</evidence>
<dbReference type="Gene3D" id="1.10.10.10">
    <property type="entry name" value="Winged helix-like DNA-binding domain superfamily/Winged helix DNA-binding domain"/>
    <property type="match status" value="1"/>
</dbReference>
<evidence type="ECO:0000313" key="6">
    <source>
        <dbReference type="Proteomes" id="UP000320085"/>
    </source>
</evidence>
<organism evidence="5 6">
    <name type="scientific">Humibacillus xanthopallidus</name>
    <dbReference type="NCBI Taxonomy" id="412689"/>
    <lineage>
        <taxon>Bacteria</taxon>
        <taxon>Bacillati</taxon>
        <taxon>Actinomycetota</taxon>
        <taxon>Actinomycetes</taxon>
        <taxon>Micrococcales</taxon>
        <taxon>Intrasporangiaceae</taxon>
        <taxon>Humibacillus</taxon>
    </lineage>
</organism>
<dbReference type="InterPro" id="IPR011990">
    <property type="entry name" value="TPR-like_helical_dom_sf"/>
</dbReference>
<dbReference type="RefSeq" id="WP_141820604.1">
    <property type="nucleotide sequence ID" value="NZ_BAAAQC010000018.1"/>
</dbReference>
<comment type="caution">
    <text evidence="5">The sequence shown here is derived from an EMBL/GenBank/DDBJ whole genome shotgun (WGS) entry which is preliminary data.</text>
</comment>
<evidence type="ECO:0000259" key="4">
    <source>
        <dbReference type="PROSITE" id="PS51755"/>
    </source>
</evidence>
<dbReference type="SUPFAM" id="SSF48452">
    <property type="entry name" value="TPR-like"/>
    <property type="match status" value="2"/>
</dbReference>
<dbReference type="PANTHER" id="PTHR47691">
    <property type="entry name" value="REGULATOR-RELATED"/>
    <property type="match status" value="1"/>
</dbReference>
<dbReference type="Gene3D" id="3.40.50.300">
    <property type="entry name" value="P-loop containing nucleotide triphosphate hydrolases"/>
    <property type="match status" value="1"/>
</dbReference>
<dbReference type="SUPFAM" id="SSF46894">
    <property type="entry name" value="C-terminal effector domain of the bipartite response regulators"/>
    <property type="match status" value="1"/>
</dbReference>
<dbReference type="SMART" id="SM00862">
    <property type="entry name" value="Trans_reg_C"/>
    <property type="match status" value="1"/>
</dbReference>
<name>A0A543PV74_9MICO</name>
<dbReference type="PANTHER" id="PTHR47691:SF3">
    <property type="entry name" value="HTH-TYPE TRANSCRIPTIONAL REGULATOR RV0890C-RELATED"/>
    <property type="match status" value="1"/>
</dbReference>
<dbReference type="InterPro" id="IPR036388">
    <property type="entry name" value="WH-like_DNA-bd_sf"/>
</dbReference>
<dbReference type="CDD" id="cd15831">
    <property type="entry name" value="BTAD"/>
    <property type="match status" value="1"/>
</dbReference>
<proteinExistence type="inferred from homology"/>
<dbReference type="SMART" id="SM01043">
    <property type="entry name" value="BTAD"/>
    <property type="match status" value="1"/>
</dbReference>
<sequence>MLTIAVLGEVKATRDGVRLPLPSGKTTDLLVRLAVHPGAPVRVDTLIEDLWGEPVDRNTLHSKVSQLRRALGDKDAVVSRGDAYLLDVPADDVDATAVTMRARQADAAARRARHAEVVSAAAAGLALFRGDPLVGQRDWAAPLRTALAETRWGLVEQLMESRVALGGGGELVADLERLVDEQPLRERLWVALMTALYRAGRQADALAAYGRARRHLVEELGLEPGPQLRDLEATLLAQDAELPRSREDVTVAPTNLPRPRTPLLGRDRDLPEVAELLGQPAVVTLVGPAGVGKTRLAVEAGRAAAPAGGAWMVRLDALPVGAGVGDLIEAVAGVLHVVPEASAVQDRLQGAPTLVVFDSCEHVATAAAELVDWLRDAAPHVRVLVTSQMALGVREEEVVEVLPLPLAVAVDLFEQLVARQQRRQASTPHDGGRAAQGLDRALVERVCGSLDGLPLALELAAARVRSLPLDEVARRLDDRFGLLRDPSRPADRRHALEAALSWSYDLLFPDDQRALQALSCFADGATLPAAEAVMAALDVPSVAVPDSLARLVERSLTVLDAGVSTPRYRLLDSVRTHALQRLERAGDLDAARHAHATWYAEQAQDCAEEIRGPAQPSWLDFVRSERADVDAALGWASTHDERVGERIAVGLGWAWAVLGDGAPAASRLRSAVGPRSVPGLRVRSALSAAWLEASAGDLSLAHEAIEIAAAALADLSQEEGPEAGSADAGVGRGLADLAWTRAIVAIQDGRSADVLADAAEALAVYRELDLGWECGAALLLVAYGSLMVGDTTAARAHASSAMRLIEDSGDLWGLVHARGILAGVAAGEGQFAEAAELFGAAAGAASMLGFAGQAALHLASRARILVAVGDPAASDAVDGALEAAATVGDGRLASGLRVHAAQLARAGGEQRHARELLQANEEWFLRHGGGDRAGVTRALLLSMGDDEQALTALLTRDLDAAARQVALDALARLAVEAGDGGRARERVREADAVVVPAPDFVLRVDRPAG</sequence>
<accession>A0A543PV74</accession>
<dbReference type="AlphaFoldDB" id="A0A543PV74"/>
<comment type="similarity">
    <text evidence="1">Belongs to the AfsR/DnrI/RedD regulatory family.</text>
</comment>
<evidence type="ECO:0000313" key="5">
    <source>
        <dbReference type="EMBL" id="TQN47975.1"/>
    </source>
</evidence>
<dbReference type="PROSITE" id="PS51755">
    <property type="entry name" value="OMPR_PHOB"/>
    <property type="match status" value="1"/>
</dbReference>
<dbReference type="GO" id="GO:0003677">
    <property type="term" value="F:DNA binding"/>
    <property type="evidence" value="ECO:0007669"/>
    <property type="project" value="UniProtKB-UniRule"/>
</dbReference>